<dbReference type="STRING" id="1079859.SAMN04515674_11141"/>
<evidence type="ECO:0000313" key="8">
    <source>
        <dbReference type="Proteomes" id="UP000199306"/>
    </source>
</evidence>
<evidence type="ECO:0000256" key="1">
    <source>
        <dbReference type="ARBA" id="ARBA00001933"/>
    </source>
</evidence>
<keyword evidence="3 5" id="KW-0663">Pyridoxal phosphate</keyword>
<reference evidence="7 8" key="1">
    <citation type="submission" date="2016-10" db="EMBL/GenBank/DDBJ databases">
        <authorList>
            <person name="de Groot N.N."/>
        </authorList>
    </citation>
    <scope>NUCLEOTIDE SEQUENCE [LARGE SCALE GENOMIC DNA]</scope>
    <source>
        <strain evidence="8">E92,LMG 26720,CCM 7988</strain>
    </source>
</reference>
<keyword evidence="8" id="KW-1185">Reference proteome</keyword>
<dbReference type="OrthoDB" id="9801249at2"/>
<dbReference type="GO" id="GO:0019148">
    <property type="term" value="F:D-cysteine desulfhydrase activity"/>
    <property type="evidence" value="ECO:0007669"/>
    <property type="project" value="TreeGrafter"/>
</dbReference>
<comment type="similarity">
    <text evidence="2">Belongs to the ACC deaminase/D-cysteine desulfhydrase family.</text>
</comment>
<evidence type="ECO:0000313" key="7">
    <source>
        <dbReference type="EMBL" id="SFQ15959.1"/>
    </source>
</evidence>
<evidence type="ECO:0000256" key="3">
    <source>
        <dbReference type="ARBA" id="ARBA00022898"/>
    </source>
</evidence>
<feature type="modified residue" description="N6-(pyridoxal phosphate)lysine" evidence="5">
    <location>
        <position position="43"/>
    </location>
</feature>
<evidence type="ECO:0000256" key="4">
    <source>
        <dbReference type="PIRSR" id="PIRSR006278-1"/>
    </source>
</evidence>
<dbReference type="Gene3D" id="3.40.50.1100">
    <property type="match status" value="2"/>
</dbReference>
<comment type="cofactor">
    <cofactor evidence="1">
        <name>pyridoxal 5'-phosphate</name>
        <dbReference type="ChEBI" id="CHEBI:597326"/>
    </cofactor>
</comment>
<sequence>MTPPDFLIPSPLHLLKDPVLEKSGIEFYLKRDDLIHAEISGNKWRKLKYNLIKAEELGFKKLLTFGGAYSNHIYATAAAGHYFGFDTLGIIRGNELDSRANLTLRFASEMGMEFIFTERNDYRSKEWFYEKFSQEYYIIPEGGSNSFAIPGTAEITDEIYSELIPDYIACAVGTGGTLAGIISKCHAQTRVIGFSALKNGSFLQDDILQLTGNQAIFCSWEIETENYHFGGYAKTKPTLIEFIKAFEIRNPGVKLDQVYTGKMMFGLYDMIQKNSIKSGTKIVAIHTGGLQGRSPLLDQ</sequence>
<dbReference type="PIRSF" id="PIRSF006278">
    <property type="entry name" value="ACCD_DCysDesulf"/>
    <property type="match status" value="1"/>
</dbReference>
<accession>A0A1I5W885</accession>
<feature type="domain" description="Tryptophan synthase beta chain-like PALP" evidence="6">
    <location>
        <begin position="10"/>
        <end position="288"/>
    </location>
</feature>
<protein>
    <submittedName>
        <fullName evidence="7">1-aminocyclopropane-1-carboxylate deaminase/D-cysteine desulfhydrase, PLP-dependent ACC family</fullName>
    </submittedName>
</protein>
<name>A0A1I5W885_9BACT</name>
<dbReference type="SUPFAM" id="SSF53686">
    <property type="entry name" value="Tryptophan synthase beta subunit-like PLP-dependent enzymes"/>
    <property type="match status" value="1"/>
</dbReference>
<dbReference type="Pfam" id="PF00291">
    <property type="entry name" value="PALP"/>
    <property type="match status" value="1"/>
</dbReference>
<dbReference type="InterPro" id="IPR001926">
    <property type="entry name" value="TrpB-like_PALP"/>
</dbReference>
<evidence type="ECO:0000256" key="2">
    <source>
        <dbReference type="ARBA" id="ARBA00008639"/>
    </source>
</evidence>
<dbReference type="RefSeq" id="WP_092018431.1">
    <property type="nucleotide sequence ID" value="NZ_FOXH01000011.1"/>
</dbReference>
<dbReference type="EMBL" id="FOXH01000011">
    <property type="protein sequence ID" value="SFQ15959.1"/>
    <property type="molecule type" value="Genomic_DNA"/>
</dbReference>
<evidence type="ECO:0000256" key="5">
    <source>
        <dbReference type="PIRSR" id="PIRSR006278-2"/>
    </source>
</evidence>
<evidence type="ECO:0000259" key="6">
    <source>
        <dbReference type="Pfam" id="PF00291"/>
    </source>
</evidence>
<organism evidence="7 8">
    <name type="scientific">Pseudarcicella hirudinis</name>
    <dbReference type="NCBI Taxonomy" id="1079859"/>
    <lineage>
        <taxon>Bacteria</taxon>
        <taxon>Pseudomonadati</taxon>
        <taxon>Bacteroidota</taxon>
        <taxon>Cytophagia</taxon>
        <taxon>Cytophagales</taxon>
        <taxon>Flectobacillaceae</taxon>
        <taxon>Pseudarcicella</taxon>
    </lineage>
</organism>
<dbReference type="InterPro" id="IPR036052">
    <property type="entry name" value="TrpB-like_PALP_sf"/>
</dbReference>
<dbReference type="PANTHER" id="PTHR43780">
    <property type="entry name" value="1-AMINOCYCLOPROPANE-1-CARBOXYLATE DEAMINASE-RELATED"/>
    <property type="match status" value="1"/>
</dbReference>
<proteinExistence type="inferred from homology"/>
<dbReference type="AlphaFoldDB" id="A0A1I5W885"/>
<dbReference type="InterPro" id="IPR027278">
    <property type="entry name" value="ACCD_DCysDesulf"/>
</dbReference>
<gene>
    <name evidence="7" type="ORF">SAMN04515674_11141</name>
</gene>
<dbReference type="Proteomes" id="UP000199306">
    <property type="component" value="Unassembled WGS sequence"/>
</dbReference>
<dbReference type="PANTHER" id="PTHR43780:SF2">
    <property type="entry name" value="1-AMINOCYCLOPROPANE-1-CARBOXYLATE DEAMINASE-RELATED"/>
    <property type="match status" value="1"/>
</dbReference>
<feature type="active site" description="Nucleophile" evidence="4">
    <location>
        <position position="70"/>
    </location>
</feature>